<proteinExistence type="predicted"/>
<keyword evidence="1" id="KW-0812">Transmembrane</keyword>
<dbReference type="AlphaFoldDB" id="G3JJ66"/>
<dbReference type="RefSeq" id="XP_006671372.1">
    <property type="nucleotide sequence ID" value="XM_006671309.1"/>
</dbReference>
<evidence type="ECO:0000256" key="1">
    <source>
        <dbReference type="SAM" id="Phobius"/>
    </source>
</evidence>
<dbReference type="HOGENOM" id="CLU_2849615_0_0_1"/>
<name>G3JJ66_CORMM</name>
<protein>
    <submittedName>
        <fullName evidence="2">Uncharacterized protein</fullName>
    </submittedName>
</protein>
<keyword evidence="1" id="KW-1133">Transmembrane helix</keyword>
<dbReference type="VEuPathDB" id="FungiDB:CCM_06168"/>
<dbReference type="Proteomes" id="UP000001610">
    <property type="component" value="Unassembled WGS sequence"/>
</dbReference>
<evidence type="ECO:0000313" key="3">
    <source>
        <dbReference type="Proteomes" id="UP000001610"/>
    </source>
</evidence>
<keyword evidence="3" id="KW-1185">Reference proteome</keyword>
<reference evidence="2 3" key="1">
    <citation type="journal article" date="2011" name="Genome Biol.">
        <title>Genome sequence of the insect pathogenic fungus Cordyceps militaris, a valued traditional Chinese medicine.</title>
        <authorList>
            <person name="Zheng P."/>
            <person name="Xia Y."/>
            <person name="Xiao G."/>
            <person name="Xiong C."/>
            <person name="Hu X."/>
            <person name="Zhang S."/>
            <person name="Zheng H."/>
            <person name="Huang Y."/>
            <person name="Zhou Y."/>
            <person name="Wang S."/>
            <person name="Zhao G.P."/>
            <person name="Liu X."/>
            <person name="St Leger R.J."/>
            <person name="Wang C."/>
        </authorList>
    </citation>
    <scope>NUCLEOTIDE SEQUENCE [LARGE SCALE GENOMIC DNA]</scope>
    <source>
        <strain evidence="2 3">CM01</strain>
    </source>
</reference>
<dbReference type="KEGG" id="cmt:CCM_06168"/>
<feature type="transmembrane region" description="Helical" evidence="1">
    <location>
        <begin position="20"/>
        <end position="41"/>
    </location>
</feature>
<gene>
    <name evidence="2" type="ORF">CCM_06168</name>
</gene>
<sequence>MKGCYVRGKFNSSMPLLSLFMPSSLVVPVILSVPFITLLRLDYCGSRTQAMKAQRDIQLTYLSAL</sequence>
<evidence type="ECO:0000313" key="2">
    <source>
        <dbReference type="EMBL" id="EGX92008.1"/>
    </source>
</evidence>
<organism evidence="2 3">
    <name type="scientific">Cordyceps militaris (strain CM01)</name>
    <name type="common">Caterpillar fungus</name>
    <dbReference type="NCBI Taxonomy" id="983644"/>
    <lineage>
        <taxon>Eukaryota</taxon>
        <taxon>Fungi</taxon>
        <taxon>Dikarya</taxon>
        <taxon>Ascomycota</taxon>
        <taxon>Pezizomycotina</taxon>
        <taxon>Sordariomycetes</taxon>
        <taxon>Hypocreomycetidae</taxon>
        <taxon>Hypocreales</taxon>
        <taxon>Cordycipitaceae</taxon>
        <taxon>Cordyceps</taxon>
    </lineage>
</organism>
<accession>G3JJ66</accession>
<dbReference type="InParanoid" id="G3JJ66"/>
<dbReference type="GeneID" id="18168183"/>
<keyword evidence="1" id="KW-0472">Membrane</keyword>
<dbReference type="EMBL" id="JH126402">
    <property type="protein sequence ID" value="EGX92008.1"/>
    <property type="molecule type" value="Genomic_DNA"/>
</dbReference>